<dbReference type="RefSeq" id="WP_412441990.1">
    <property type="nucleotide sequence ID" value="NZ_CACRUT010000015.1"/>
</dbReference>
<dbReference type="AlphaFoldDB" id="A0A6N3DT50"/>
<evidence type="ECO:0000256" key="5">
    <source>
        <dbReference type="ARBA" id="ARBA00023136"/>
    </source>
</evidence>
<dbReference type="InterPro" id="IPR005495">
    <property type="entry name" value="LptG/LptF_permease"/>
</dbReference>
<keyword evidence="3 6" id="KW-0812">Transmembrane</keyword>
<evidence type="ECO:0000256" key="6">
    <source>
        <dbReference type="SAM" id="Phobius"/>
    </source>
</evidence>
<sequence length="633" mass="73071">MKFIKKIDIFVFKAYSLLFVGTFFICLFIFMMQFMWRYVDELIGKGLTLDVLSHFFYYAGLTLIPMSLPLAILLASLITFGNLGERFELLSMKAAGIPLIRILQPIIIFNILLCIGSFYFQNVTGPEAQKKFYTLIYSMKQKSPELEIPEGIFYSEIPGYNIFVEKKGKENGMLYGVMIYSTTDGYEDAQIVLADSAELKTTADEKHLMLTMYAGERFRNMQAQGNMMARANVPYMRETFIQETDLIPFDNNFNMMDANVFSGSAQTKNLREIETGLDSLAHKSDSIGRSLFAYLQNTTYRRKVNIASQDSAKIARQTLNFDTLYSQLTVSQQQSILRNAMQKSTVATNEYEFRGLISKDIDQSTRTHWVEWHKKFTLSLACLFFFFIGAPLGAIIRKGGLGVPVVISVTIFIFYYIINVSGEKMAKSGEWVPWFGEWLSSMVLCPIGIFLTYKANKDSAVFNIEAYINVIRKILGLRISRHIARKEVIIHDPDYPVVKTELMALSQEWQAYAQKSRLRLPPNYLHIFFHNIDDHEVISLSRKMENLITILSNSRDAAILDALNKLPIVSTHAHTRPFHNYKWNMVLGIIFPVGIFFYFRIWRYRLRLYKDIQQIKKYSAFIAERIEKISEIE</sequence>
<comment type="subcellular location">
    <subcellularLocation>
        <location evidence="1">Cell membrane</location>
        <topology evidence="1">Multi-pass membrane protein</topology>
    </subcellularLocation>
</comment>
<evidence type="ECO:0000256" key="4">
    <source>
        <dbReference type="ARBA" id="ARBA00022989"/>
    </source>
</evidence>
<organism evidence="7">
    <name type="scientific">Paraprevotella clara</name>
    <dbReference type="NCBI Taxonomy" id="454154"/>
    <lineage>
        <taxon>Bacteria</taxon>
        <taxon>Pseudomonadati</taxon>
        <taxon>Bacteroidota</taxon>
        <taxon>Bacteroidia</taxon>
        <taxon>Bacteroidales</taxon>
        <taxon>Prevotellaceae</taxon>
        <taxon>Paraprevotella</taxon>
    </lineage>
</organism>
<feature type="transmembrane region" description="Helical" evidence="6">
    <location>
        <begin position="583"/>
        <end position="601"/>
    </location>
</feature>
<evidence type="ECO:0000256" key="2">
    <source>
        <dbReference type="ARBA" id="ARBA00022475"/>
    </source>
</evidence>
<name>A0A6N3DT50_9BACT</name>
<dbReference type="PANTHER" id="PTHR33529">
    <property type="entry name" value="SLR0882 PROTEIN-RELATED"/>
    <property type="match status" value="1"/>
</dbReference>
<reference evidence="7" key="1">
    <citation type="submission" date="2019-11" db="EMBL/GenBank/DDBJ databases">
        <authorList>
            <person name="Feng L."/>
        </authorList>
    </citation>
    <scope>NUCLEOTIDE SEQUENCE</scope>
    <source>
        <strain evidence="7">PclaraLFYP37</strain>
    </source>
</reference>
<dbReference type="GO" id="GO:0015920">
    <property type="term" value="P:lipopolysaccharide transport"/>
    <property type="evidence" value="ECO:0007669"/>
    <property type="project" value="TreeGrafter"/>
</dbReference>
<feature type="transmembrane region" description="Helical" evidence="6">
    <location>
        <begin position="55"/>
        <end position="78"/>
    </location>
</feature>
<keyword evidence="5 6" id="KW-0472">Membrane</keyword>
<dbReference type="PANTHER" id="PTHR33529:SF6">
    <property type="entry name" value="YJGP_YJGQ FAMILY PERMEASE"/>
    <property type="match status" value="1"/>
</dbReference>
<feature type="transmembrane region" description="Helical" evidence="6">
    <location>
        <begin position="376"/>
        <end position="394"/>
    </location>
</feature>
<feature type="transmembrane region" description="Helical" evidence="6">
    <location>
        <begin position="12"/>
        <end position="35"/>
    </location>
</feature>
<keyword evidence="4 6" id="KW-1133">Transmembrane helix</keyword>
<dbReference type="EMBL" id="CACRUT010000015">
    <property type="protein sequence ID" value="VYU31245.1"/>
    <property type="molecule type" value="Genomic_DNA"/>
</dbReference>
<accession>A0A6N3DT50</accession>
<gene>
    <name evidence="7" type="ORF">PCLFYP37_02481</name>
</gene>
<keyword evidence="2" id="KW-1003">Cell membrane</keyword>
<evidence type="ECO:0000256" key="3">
    <source>
        <dbReference type="ARBA" id="ARBA00022692"/>
    </source>
</evidence>
<dbReference type="GO" id="GO:0043190">
    <property type="term" value="C:ATP-binding cassette (ABC) transporter complex"/>
    <property type="evidence" value="ECO:0007669"/>
    <property type="project" value="TreeGrafter"/>
</dbReference>
<evidence type="ECO:0000313" key="7">
    <source>
        <dbReference type="EMBL" id="VYU31245.1"/>
    </source>
</evidence>
<feature type="transmembrane region" description="Helical" evidence="6">
    <location>
        <begin position="438"/>
        <end position="455"/>
    </location>
</feature>
<protein>
    <submittedName>
        <fullName evidence="7">Putative permease YjgP/YjgQ family protein</fullName>
    </submittedName>
</protein>
<feature type="transmembrane region" description="Helical" evidence="6">
    <location>
        <begin position="401"/>
        <end position="418"/>
    </location>
</feature>
<dbReference type="Pfam" id="PF03739">
    <property type="entry name" value="LptF_LptG"/>
    <property type="match status" value="1"/>
</dbReference>
<evidence type="ECO:0000256" key="1">
    <source>
        <dbReference type="ARBA" id="ARBA00004651"/>
    </source>
</evidence>
<proteinExistence type="predicted"/>